<comment type="caution">
    <text evidence="1">The sequence shown here is derived from an EMBL/GenBank/DDBJ whole genome shotgun (WGS) entry which is preliminary data.</text>
</comment>
<evidence type="ECO:0000313" key="2">
    <source>
        <dbReference type="Proteomes" id="UP001056120"/>
    </source>
</evidence>
<gene>
    <name evidence="1" type="ORF">L1987_25366</name>
</gene>
<dbReference type="Proteomes" id="UP001056120">
    <property type="component" value="Linkage Group LG08"/>
</dbReference>
<accession>A0ACB9IM97</accession>
<organism evidence="1 2">
    <name type="scientific">Smallanthus sonchifolius</name>
    <dbReference type="NCBI Taxonomy" id="185202"/>
    <lineage>
        <taxon>Eukaryota</taxon>
        <taxon>Viridiplantae</taxon>
        <taxon>Streptophyta</taxon>
        <taxon>Embryophyta</taxon>
        <taxon>Tracheophyta</taxon>
        <taxon>Spermatophyta</taxon>
        <taxon>Magnoliopsida</taxon>
        <taxon>eudicotyledons</taxon>
        <taxon>Gunneridae</taxon>
        <taxon>Pentapetalae</taxon>
        <taxon>asterids</taxon>
        <taxon>campanulids</taxon>
        <taxon>Asterales</taxon>
        <taxon>Asteraceae</taxon>
        <taxon>Asteroideae</taxon>
        <taxon>Heliantheae alliance</taxon>
        <taxon>Millerieae</taxon>
        <taxon>Smallanthus</taxon>
    </lineage>
</organism>
<dbReference type="EMBL" id="CM042025">
    <property type="protein sequence ID" value="KAI3809394.1"/>
    <property type="molecule type" value="Genomic_DNA"/>
</dbReference>
<reference evidence="1 2" key="2">
    <citation type="journal article" date="2022" name="Mol. Ecol. Resour.">
        <title>The genomes of chicory, endive, great burdock and yacon provide insights into Asteraceae paleo-polyploidization history and plant inulin production.</title>
        <authorList>
            <person name="Fan W."/>
            <person name="Wang S."/>
            <person name="Wang H."/>
            <person name="Wang A."/>
            <person name="Jiang F."/>
            <person name="Liu H."/>
            <person name="Zhao H."/>
            <person name="Xu D."/>
            <person name="Zhang Y."/>
        </authorList>
    </citation>
    <scope>NUCLEOTIDE SEQUENCE [LARGE SCALE GENOMIC DNA]</scope>
    <source>
        <strain evidence="2">cv. Yunnan</strain>
        <tissue evidence="1">Leaves</tissue>
    </source>
</reference>
<name>A0ACB9IM97_9ASTR</name>
<proteinExistence type="predicted"/>
<evidence type="ECO:0000313" key="1">
    <source>
        <dbReference type="EMBL" id="KAI3809394.1"/>
    </source>
</evidence>
<reference evidence="2" key="1">
    <citation type="journal article" date="2022" name="Mol. Ecol. Resour.">
        <title>The genomes of chicory, endive, great burdock and yacon provide insights into Asteraceae palaeo-polyploidization history and plant inulin production.</title>
        <authorList>
            <person name="Fan W."/>
            <person name="Wang S."/>
            <person name="Wang H."/>
            <person name="Wang A."/>
            <person name="Jiang F."/>
            <person name="Liu H."/>
            <person name="Zhao H."/>
            <person name="Xu D."/>
            <person name="Zhang Y."/>
        </authorList>
    </citation>
    <scope>NUCLEOTIDE SEQUENCE [LARGE SCALE GENOMIC DNA]</scope>
    <source>
        <strain evidence="2">cv. Yunnan</strain>
    </source>
</reference>
<sequence length="84" mass="9507">MLVFYSSLPSFTHLLQLLYYTASPPSALKPLSSNPFLLIDDVYGRYKCLYQILSEGRWVVSSSVSESKMIIALRLIVSFNVSLQ</sequence>
<keyword evidence="2" id="KW-1185">Reference proteome</keyword>
<protein>
    <submittedName>
        <fullName evidence="1">Uncharacterized protein</fullName>
    </submittedName>
</protein>